<dbReference type="RefSeq" id="WP_344874184.1">
    <property type="nucleotide sequence ID" value="NZ_BAAAZP010000020.1"/>
</dbReference>
<feature type="region of interest" description="Disordered" evidence="1">
    <location>
        <begin position="285"/>
        <end position="308"/>
    </location>
</feature>
<keyword evidence="2" id="KW-1133">Transmembrane helix</keyword>
<reference evidence="4" key="1">
    <citation type="journal article" date="2019" name="Int. J. Syst. Evol. Microbiol.">
        <title>The Global Catalogue of Microorganisms (GCM) 10K type strain sequencing project: providing services to taxonomists for standard genome sequencing and annotation.</title>
        <authorList>
            <consortium name="The Broad Institute Genomics Platform"/>
            <consortium name="The Broad Institute Genome Sequencing Center for Infectious Disease"/>
            <person name="Wu L."/>
            <person name="Ma J."/>
        </authorList>
    </citation>
    <scope>NUCLEOTIDE SEQUENCE [LARGE SCALE GENOMIC DNA]</scope>
    <source>
        <strain evidence="4">JCM 16904</strain>
    </source>
</reference>
<proteinExistence type="predicted"/>
<evidence type="ECO:0000313" key="4">
    <source>
        <dbReference type="Proteomes" id="UP001500902"/>
    </source>
</evidence>
<evidence type="ECO:0008006" key="5">
    <source>
        <dbReference type="Google" id="ProtNLM"/>
    </source>
</evidence>
<dbReference type="InterPro" id="IPR047789">
    <property type="entry name" value="CU044_5270-like"/>
</dbReference>
<dbReference type="Proteomes" id="UP001500902">
    <property type="component" value="Unassembled WGS sequence"/>
</dbReference>
<organism evidence="3 4">
    <name type="scientific">Nonomuraea antimicrobica</name>
    <dbReference type="NCBI Taxonomy" id="561173"/>
    <lineage>
        <taxon>Bacteria</taxon>
        <taxon>Bacillati</taxon>
        <taxon>Actinomycetota</taxon>
        <taxon>Actinomycetes</taxon>
        <taxon>Streptosporangiales</taxon>
        <taxon>Streptosporangiaceae</taxon>
        <taxon>Nonomuraea</taxon>
    </lineage>
</organism>
<keyword evidence="2" id="KW-0812">Transmembrane</keyword>
<evidence type="ECO:0000256" key="1">
    <source>
        <dbReference type="SAM" id="MobiDB-lite"/>
    </source>
</evidence>
<name>A0ABP7BA54_9ACTN</name>
<dbReference type="EMBL" id="BAAAZP010000020">
    <property type="protein sequence ID" value="GAA3652379.1"/>
    <property type="molecule type" value="Genomic_DNA"/>
</dbReference>
<comment type="caution">
    <text evidence="3">The sequence shown here is derived from an EMBL/GenBank/DDBJ whole genome shotgun (WGS) entry which is preliminary data.</text>
</comment>
<evidence type="ECO:0000256" key="2">
    <source>
        <dbReference type="SAM" id="Phobius"/>
    </source>
</evidence>
<evidence type="ECO:0000313" key="3">
    <source>
        <dbReference type="EMBL" id="GAA3652379.1"/>
    </source>
</evidence>
<dbReference type="NCBIfam" id="NF038083">
    <property type="entry name" value="CU044_5270_fam"/>
    <property type="match status" value="1"/>
</dbReference>
<keyword evidence="4" id="KW-1185">Reference proteome</keyword>
<keyword evidence="2" id="KW-0472">Membrane</keyword>
<sequence>MMDEIKQFLGATPVITSEARETARARLLREMHEPAPAPVRRRTLRIPRLTWQLGVATVAAAALVVGFGVLRGDDRSAALASVKDLGERAARTAEHDPDAAYKRTPTSGQWLYVKETIAPLLAEPRPEVDRDRRETLETWHSLDGKQMAIDDGAGKLVIEEVTTGLTGADLAKAPVTPDAVLAKIKASVAATPASPFDQGASEPERTFKTIGTLMGGQALTPEVRAALFRALPMVEGVSVKQDAVDAAGRHGVAFAYTGAEERSEIIVDAEDYRFLGRYGENLADRPFPSQGVVTPAPTSPSEQTGTVKAGAPLVWSAQLETEVVGKPGERAQK</sequence>
<feature type="transmembrane region" description="Helical" evidence="2">
    <location>
        <begin position="49"/>
        <end position="70"/>
    </location>
</feature>
<accession>A0ABP7BA54</accession>
<protein>
    <recommendedName>
        <fullName evidence="5">CU044_5270 family protein</fullName>
    </recommendedName>
</protein>
<gene>
    <name evidence="3" type="ORF">GCM10022224_014090</name>
</gene>